<feature type="domain" description="Glucose-methanol-choline oxidoreductase N-terminal" evidence="4">
    <location>
        <begin position="97"/>
        <end position="120"/>
    </location>
</feature>
<dbReference type="SUPFAM" id="SSF54373">
    <property type="entry name" value="FAD-linked reductases, C-terminal domain"/>
    <property type="match status" value="1"/>
</dbReference>
<organism evidence="5 6">
    <name type="scientific">Hymenoscyphus albidus</name>
    <dbReference type="NCBI Taxonomy" id="595503"/>
    <lineage>
        <taxon>Eukaryota</taxon>
        <taxon>Fungi</taxon>
        <taxon>Dikarya</taxon>
        <taxon>Ascomycota</taxon>
        <taxon>Pezizomycotina</taxon>
        <taxon>Leotiomycetes</taxon>
        <taxon>Helotiales</taxon>
        <taxon>Helotiaceae</taxon>
        <taxon>Hymenoscyphus</taxon>
    </lineage>
</organism>
<dbReference type="AlphaFoldDB" id="A0A9N9LP92"/>
<protein>
    <recommendedName>
        <fullName evidence="4">Glucose-methanol-choline oxidoreductase N-terminal domain-containing protein</fullName>
    </recommendedName>
</protein>
<evidence type="ECO:0000259" key="4">
    <source>
        <dbReference type="PROSITE" id="PS00623"/>
    </source>
</evidence>
<dbReference type="Pfam" id="PF05199">
    <property type="entry name" value="GMC_oxred_C"/>
    <property type="match status" value="1"/>
</dbReference>
<dbReference type="InterPro" id="IPR007867">
    <property type="entry name" value="GMC_OxRtase_C"/>
</dbReference>
<feature type="binding site" evidence="2">
    <location>
        <position position="256"/>
    </location>
    <ligand>
        <name>FAD</name>
        <dbReference type="ChEBI" id="CHEBI:57692"/>
    </ligand>
</feature>
<dbReference type="InterPro" id="IPR012132">
    <property type="entry name" value="GMC_OxRdtase"/>
</dbReference>
<evidence type="ECO:0000313" key="6">
    <source>
        <dbReference type="Proteomes" id="UP000701801"/>
    </source>
</evidence>
<evidence type="ECO:0000256" key="1">
    <source>
        <dbReference type="ARBA" id="ARBA00010790"/>
    </source>
</evidence>
<comment type="cofactor">
    <cofactor evidence="2">
        <name>FAD</name>
        <dbReference type="ChEBI" id="CHEBI:57692"/>
    </cofactor>
</comment>
<dbReference type="OrthoDB" id="269227at2759"/>
<dbReference type="Gene3D" id="3.50.50.60">
    <property type="entry name" value="FAD/NAD(P)-binding domain"/>
    <property type="match status" value="1"/>
</dbReference>
<dbReference type="PIRSF" id="PIRSF000137">
    <property type="entry name" value="Alcohol_oxidase"/>
    <property type="match status" value="1"/>
</dbReference>
<dbReference type="Proteomes" id="UP000701801">
    <property type="component" value="Unassembled WGS sequence"/>
</dbReference>
<reference evidence="5" key="1">
    <citation type="submission" date="2021-07" db="EMBL/GenBank/DDBJ databases">
        <authorList>
            <person name="Durling M."/>
        </authorList>
    </citation>
    <scope>NUCLEOTIDE SEQUENCE</scope>
</reference>
<gene>
    <name evidence="5" type="ORF">HYALB_00012041</name>
</gene>
<comment type="similarity">
    <text evidence="1 3">Belongs to the GMC oxidoreductase family.</text>
</comment>
<evidence type="ECO:0000256" key="2">
    <source>
        <dbReference type="PIRSR" id="PIRSR000137-2"/>
    </source>
</evidence>
<dbReference type="InterPro" id="IPR036188">
    <property type="entry name" value="FAD/NAD-bd_sf"/>
</dbReference>
<dbReference type="GO" id="GO:0016614">
    <property type="term" value="F:oxidoreductase activity, acting on CH-OH group of donors"/>
    <property type="evidence" value="ECO:0007669"/>
    <property type="project" value="InterPro"/>
</dbReference>
<dbReference type="PANTHER" id="PTHR11552:SF210">
    <property type="entry name" value="GLUCOSE-METHANOL-CHOLINE OXIDOREDUCTASE N-TERMINAL DOMAIN-CONTAINING PROTEIN-RELATED"/>
    <property type="match status" value="1"/>
</dbReference>
<dbReference type="SUPFAM" id="SSF51905">
    <property type="entry name" value="FAD/NAD(P)-binding domain"/>
    <property type="match status" value="1"/>
</dbReference>
<dbReference type="EMBL" id="CAJVRM010000191">
    <property type="protein sequence ID" value="CAG8976797.1"/>
    <property type="molecule type" value="Genomic_DNA"/>
</dbReference>
<dbReference type="PROSITE" id="PS00623">
    <property type="entry name" value="GMC_OXRED_1"/>
    <property type="match status" value="1"/>
</dbReference>
<dbReference type="InterPro" id="IPR000172">
    <property type="entry name" value="GMC_OxRdtase_N"/>
</dbReference>
<sequence length="605" mass="65788">MSAEFPTLSSLEQFLEQDFDFVVVGGGTAGLTVAARLSENPDVQIGVLEAGQDHFGDPLVLMPAAYPKMIGDGRYDWKFRTVPQVYSHGKSIEWSRGKGLGGSSAINYQMYNRGQALDYDDWAKLGNPGWNFERLLPYFKKAEKFISPPYSTESNIPLETQHDGQFHGSEGPIRTSFSTWRCPIEKEWVAASSTAGENIGLPLDAWSGNHLGTFHGLSNIDRSPGPASATRSYAVSGYLLPNASRPNLHILTNALVTKLVLATDSSSVTGVSFRHSNQEYTVSVKKEIILAAGVIKSPQILELSGIGDPEILKKAGVQCLIPNPRVGENLQDHPVTGLSYEVVDGEYTLDLLQDPQESEKAMMEYMSTRTGPMSSGGSTHCFASFAALATPEEIEELQNVILNPPSGKNDASIQLVFLPVTLNVEGLDEQTAFFTPPEDMKGKQGFTVGAAICRPLSVGSCHIRTANPFDDPYIDPGYHSHPVDAIILSKAVSLIERICATQPLREKVKNRSFPGKEVELGSEQVRRDFVRKYTGTEYHPIGTLCMGTEGGGRGVVDERLRLRGIRGVRVVDASVFPLHVGGNIVGSVYAVAEKAAGLLKEEWGM</sequence>
<dbReference type="PANTHER" id="PTHR11552">
    <property type="entry name" value="GLUCOSE-METHANOL-CHOLINE GMC OXIDOREDUCTASE"/>
    <property type="match status" value="1"/>
</dbReference>
<name>A0A9N9LP92_9HELO</name>
<evidence type="ECO:0000256" key="3">
    <source>
        <dbReference type="RuleBase" id="RU003968"/>
    </source>
</evidence>
<dbReference type="GO" id="GO:0050660">
    <property type="term" value="F:flavin adenine dinucleotide binding"/>
    <property type="evidence" value="ECO:0007669"/>
    <property type="project" value="InterPro"/>
</dbReference>
<keyword evidence="2 3" id="KW-0274">FAD</keyword>
<evidence type="ECO:0000313" key="5">
    <source>
        <dbReference type="EMBL" id="CAG8976797.1"/>
    </source>
</evidence>
<dbReference type="Pfam" id="PF00732">
    <property type="entry name" value="GMC_oxred_N"/>
    <property type="match status" value="1"/>
</dbReference>
<comment type="caution">
    <text evidence="5">The sequence shown here is derived from an EMBL/GenBank/DDBJ whole genome shotgun (WGS) entry which is preliminary data.</text>
</comment>
<keyword evidence="3" id="KW-0285">Flavoprotein</keyword>
<proteinExistence type="inferred from homology"/>
<accession>A0A9N9LP92</accession>
<keyword evidence="6" id="KW-1185">Reference proteome</keyword>
<dbReference type="Gene3D" id="3.30.560.10">
    <property type="entry name" value="Glucose Oxidase, domain 3"/>
    <property type="match status" value="1"/>
</dbReference>